<dbReference type="RefSeq" id="WP_143484218.1">
    <property type="nucleotide sequence ID" value="NZ_MXAV01000014.1"/>
</dbReference>
<dbReference type="Proteomes" id="UP000234329">
    <property type="component" value="Unassembled WGS sequence"/>
</dbReference>
<dbReference type="Gene3D" id="1.20.58.760">
    <property type="entry name" value="Peptidase M41"/>
    <property type="match status" value="1"/>
</dbReference>
<sequence>MDPIANNTRNRWWHRFFSAEDMERTAALEINELKETNVNADADAAATHPPAGIVVRAQAGMSDEMGMEDAPKISVDTFRKKMDVHDIPPSESPQSRYRDNIINRHRMIVIAHEVGHWLAEAIYTEKPEWMAIAVEVPTPYPHAEDIQDNHAAPVFGFYRSNRLDALMNDRIAHTAAENYWYMLMLVMGDMAAHILTGQPQVGAGQDYEKWMNAAHLYLQNQKLVTPTGRVVFYHPVQRSIYDHSENQHLIDALFFKHQEQARQMVMANHALLYEMCHLLMENRAIDSPSLMDFLQRAVIPEGCDLDVLRGFLDSSMQFLPAPDQKEGKDIPHAAMGNVDPRHTHLVVPFDRLGDSSVF</sequence>
<dbReference type="InterPro" id="IPR037219">
    <property type="entry name" value="Peptidase_M41-like"/>
</dbReference>
<dbReference type="GO" id="GO:0005524">
    <property type="term" value="F:ATP binding"/>
    <property type="evidence" value="ECO:0007669"/>
    <property type="project" value="InterPro"/>
</dbReference>
<evidence type="ECO:0000313" key="1">
    <source>
        <dbReference type="EMBL" id="PKY11392.1"/>
    </source>
</evidence>
<dbReference type="InParanoid" id="A0A2I1DNF2"/>
<dbReference type="OrthoDB" id="5673648at2"/>
<reference evidence="1 2" key="1">
    <citation type="submission" date="2017-03" db="EMBL/GenBank/DDBJ databases">
        <title>Draft genime sequence of the acidophilic sulfur-oxidizing bacterium Acidithiobacillus sp. SH, isolated from seawater.</title>
        <authorList>
            <person name="Sharmin S."/>
            <person name="Tokuhisa M."/>
            <person name="Kanao T."/>
            <person name="Kamimura K."/>
        </authorList>
    </citation>
    <scope>NUCLEOTIDE SEQUENCE [LARGE SCALE GENOMIC DNA]</scope>
    <source>
        <strain evidence="1 2">SH</strain>
    </source>
</reference>
<protein>
    <submittedName>
        <fullName evidence="1">Uncharacterized protein</fullName>
    </submittedName>
</protein>
<gene>
    <name evidence="1" type="ORF">B1757_04720</name>
</gene>
<comment type="caution">
    <text evidence="1">The sequence shown here is derived from an EMBL/GenBank/DDBJ whole genome shotgun (WGS) entry which is preliminary data.</text>
</comment>
<name>A0A2I1DNF2_9PROT</name>
<organism evidence="1 2">
    <name type="scientific">Acidithiobacillus marinus</name>
    <dbReference type="NCBI Taxonomy" id="187490"/>
    <lineage>
        <taxon>Bacteria</taxon>
        <taxon>Pseudomonadati</taxon>
        <taxon>Pseudomonadota</taxon>
        <taxon>Acidithiobacillia</taxon>
        <taxon>Acidithiobacillales</taxon>
        <taxon>Acidithiobacillaceae</taxon>
        <taxon>Acidithiobacillus</taxon>
    </lineage>
</organism>
<dbReference type="AlphaFoldDB" id="A0A2I1DNF2"/>
<proteinExistence type="predicted"/>
<evidence type="ECO:0000313" key="2">
    <source>
        <dbReference type="Proteomes" id="UP000234329"/>
    </source>
</evidence>
<dbReference type="EMBL" id="MXAV01000014">
    <property type="protein sequence ID" value="PKY11392.1"/>
    <property type="molecule type" value="Genomic_DNA"/>
</dbReference>
<dbReference type="SUPFAM" id="SSF140990">
    <property type="entry name" value="FtsH protease domain-like"/>
    <property type="match status" value="1"/>
</dbReference>
<dbReference type="GO" id="GO:0004222">
    <property type="term" value="F:metalloendopeptidase activity"/>
    <property type="evidence" value="ECO:0007669"/>
    <property type="project" value="InterPro"/>
</dbReference>
<dbReference type="GO" id="GO:0006508">
    <property type="term" value="P:proteolysis"/>
    <property type="evidence" value="ECO:0007669"/>
    <property type="project" value="InterPro"/>
</dbReference>
<keyword evidence="2" id="KW-1185">Reference proteome</keyword>
<dbReference type="GO" id="GO:0004176">
    <property type="term" value="F:ATP-dependent peptidase activity"/>
    <property type="evidence" value="ECO:0007669"/>
    <property type="project" value="InterPro"/>
</dbReference>
<accession>A0A2I1DNF2</accession>
<feature type="non-terminal residue" evidence="1">
    <location>
        <position position="358"/>
    </location>
</feature>